<dbReference type="RefSeq" id="WP_108533505.1">
    <property type="nucleotide sequence ID" value="NZ_PYHP01000069.1"/>
</dbReference>
<comment type="similarity">
    <text evidence="7">Belongs to the binding-protein-dependent transport system permease family.</text>
</comment>
<feature type="transmembrane region" description="Helical" evidence="7">
    <location>
        <begin position="138"/>
        <end position="156"/>
    </location>
</feature>
<comment type="subcellular location">
    <subcellularLocation>
        <location evidence="1 7">Cell membrane</location>
        <topology evidence="1 7">Multi-pass membrane protein</topology>
    </subcellularLocation>
</comment>
<dbReference type="GO" id="GO:0005886">
    <property type="term" value="C:plasma membrane"/>
    <property type="evidence" value="ECO:0007669"/>
    <property type="project" value="UniProtKB-SubCell"/>
</dbReference>
<evidence type="ECO:0000256" key="3">
    <source>
        <dbReference type="ARBA" id="ARBA00022475"/>
    </source>
</evidence>
<proteinExistence type="inferred from homology"/>
<dbReference type="EMBL" id="PYHP01000069">
    <property type="protein sequence ID" value="PUA36446.1"/>
    <property type="molecule type" value="Genomic_DNA"/>
</dbReference>
<name>A0A2T6FX14_9BACL</name>
<feature type="transmembrane region" description="Helical" evidence="7">
    <location>
        <begin position="235"/>
        <end position="256"/>
    </location>
</feature>
<keyword evidence="3" id="KW-1003">Cell membrane</keyword>
<evidence type="ECO:0000256" key="2">
    <source>
        <dbReference type="ARBA" id="ARBA00022448"/>
    </source>
</evidence>
<dbReference type="AlphaFoldDB" id="A0A2T6FX14"/>
<evidence type="ECO:0000256" key="6">
    <source>
        <dbReference type="ARBA" id="ARBA00023136"/>
    </source>
</evidence>
<sequence length="271" mass="30542">MRALRFIAWLLLSVLALVWVLPVAWMLVTSFKPEGTDLLSIIEWFKPPYTLDNYAKVNEQAPIFRWTWNSFVTSGMSTLLILLTHSLAAYVLSQIPFRGRTTLYWLIVMGLLIPTEAMIVPLYLLMDSLHLINTLTSIVLPTVAAPLGVIILKQFFDGIHKEFSEAARLDGCGYLRIWWHIYLPMAVPSLTAVGIFSFLGAWNNFFWPFLSLSEPENMTLPVGIPMFQSSYAVDYTTPMTANSLATVPVLILFLLLQKHIVKGVALTGMKS</sequence>
<dbReference type="GO" id="GO:0055085">
    <property type="term" value="P:transmembrane transport"/>
    <property type="evidence" value="ECO:0007669"/>
    <property type="project" value="InterPro"/>
</dbReference>
<evidence type="ECO:0000313" key="10">
    <source>
        <dbReference type="Proteomes" id="UP000244184"/>
    </source>
</evidence>
<dbReference type="PROSITE" id="PS50928">
    <property type="entry name" value="ABC_TM1"/>
    <property type="match status" value="1"/>
</dbReference>
<accession>A0A2T6FX14</accession>
<feature type="transmembrane region" description="Helical" evidence="7">
    <location>
        <begin position="177"/>
        <end position="202"/>
    </location>
</feature>
<evidence type="ECO:0000256" key="4">
    <source>
        <dbReference type="ARBA" id="ARBA00022692"/>
    </source>
</evidence>
<keyword evidence="6 7" id="KW-0472">Membrane</keyword>
<dbReference type="PANTHER" id="PTHR43744">
    <property type="entry name" value="ABC TRANSPORTER PERMEASE PROTEIN MG189-RELATED-RELATED"/>
    <property type="match status" value="1"/>
</dbReference>
<keyword evidence="5 7" id="KW-1133">Transmembrane helix</keyword>
<protein>
    <submittedName>
        <fullName evidence="9">Carbohydrate ABC transporter permease</fullName>
    </submittedName>
</protein>
<evidence type="ECO:0000256" key="7">
    <source>
        <dbReference type="RuleBase" id="RU363032"/>
    </source>
</evidence>
<keyword evidence="4 7" id="KW-0812">Transmembrane</keyword>
<evidence type="ECO:0000256" key="1">
    <source>
        <dbReference type="ARBA" id="ARBA00004651"/>
    </source>
</evidence>
<evidence type="ECO:0000259" key="8">
    <source>
        <dbReference type="PROSITE" id="PS50928"/>
    </source>
</evidence>
<organism evidence="9 10">
    <name type="scientific">Paenibacillus elgii</name>
    <dbReference type="NCBI Taxonomy" id="189691"/>
    <lineage>
        <taxon>Bacteria</taxon>
        <taxon>Bacillati</taxon>
        <taxon>Bacillota</taxon>
        <taxon>Bacilli</taxon>
        <taxon>Bacillales</taxon>
        <taxon>Paenibacillaceae</taxon>
        <taxon>Paenibacillus</taxon>
    </lineage>
</organism>
<dbReference type="CDD" id="cd06261">
    <property type="entry name" value="TM_PBP2"/>
    <property type="match status" value="1"/>
</dbReference>
<dbReference type="InterPro" id="IPR035906">
    <property type="entry name" value="MetI-like_sf"/>
</dbReference>
<evidence type="ECO:0000256" key="5">
    <source>
        <dbReference type="ARBA" id="ARBA00022989"/>
    </source>
</evidence>
<keyword evidence="2 7" id="KW-0813">Transport</keyword>
<dbReference type="Proteomes" id="UP000244184">
    <property type="component" value="Unassembled WGS sequence"/>
</dbReference>
<gene>
    <name evidence="9" type="ORF">C8Z91_23880</name>
</gene>
<feature type="transmembrane region" description="Helical" evidence="7">
    <location>
        <begin position="104"/>
        <end position="126"/>
    </location>
</feature>
<dbReference type="PANTHER" id="PTHR43744:SF12">
    <property type="entry name" value="ABC TRANSPORTER PERMEASE PROTEIN MG189-RELATED"/>
    <property type="match status" value="1"/>
</dbReference>
<feature type="transmembrane region" description="Helical" evidence="7">
    <location>
        <begin position="71"/>
        <end position="92"/>
    </location>
</feature>
<comment type="caution">
    <text evidence="9">The sequence shown here is derived from an EMBL/GenBank/DDBJ whole genome shotgun (WGS) entry which is preliminary data.</text>
</comment>
<dbReference type="SUPFAM" id="SSF161098">
    <property type="entry name" value="MetI-like"/>
    <property type="match status" value="1"/>
</dbReference>
<reference evidence="9 10" key="1">
    <citation type="submission" date="2018-03" db="EMBL/GenBank/DDBJ databases">
        <title>Genome sequence of Paenibacillus elgii strain AC13 an antimicrobial compound producing bacteria.</title>
        <authorList>
            <person name="Kurokawa A.S."/>
            <person name="Araujo J.F."/>
            <person name="Costa R.A."/>
            <person name="Ortega D.B."/>
            <person name="Pires A.S."/>
            <person name="Pappas G.J.Jr."/>
            <person name="Franco O.L."/>
            <person name="Barreto C."/>
            <person name="Magalhaes B.S."/>
            <person name="Kruger R.H."/>
        </authorList>
    </citation>
    <scope>NUCLEOTIDE SEQUENCE [LARGE SCALE GENOMIC DNA]</scope>
    <source>
        <strain evidence="9 10">AC13</strain>
    </source>
</reference>
<dbReference type="Pfam" id="PF00528">
    <property type="entry name" value="BPD_transp_1"/>
    <property type="match status" value="1"/>
</dbReference>
<dbReference type="Gene3D" id="1.10.3720.10">
    <property type="entry name" value="MetI-like"/>
    <property type="match status" value="1"/>
</dbReference>
<feature type="domain" description="ABC transmembrane type-1" evidence="8">
    <location>
        <begin position="67"/>
        <end position="256"/>
    </location>
</feature>
<dbReference type="InterPro" id="IPR000515">
    <property type="entry name" value="MetI-like"/>
</dbReference>
<evidence type="ECO:0000313" key="9">
    <source>
        <dbReference type="EMBL" id="PUA36446.1"/>
    </source>
</evidence>